<proteinExistence type="predicted"/>
<evidence type="ECO:0000259" key="7">
    <source>
        <dbReference type="PROSITE" id="PS51192"/>
    </source>
</evidence>
<keyword evidence="4" id="KW-0694">RNA-binding</keyword>
<evidence type="ECO:0000259" key="6">
    <source>
        <dbReference type="PROSITE" id="PS50139"/>
    </source>
</evidence>
<dbReference type="SUPFAM" id="SSF52540">
    <property type="entry name" value="P-loop containing nucleoside triphosphate hydrolases"/>
    <property type="match status" value="1"/>
</dbReference>
<dbReference type="InterPro" id="IPR036388">
    <property type="entry name" value="WH-like_DNA-bd_sf"/>
</dbReference>
<reference evidence="9 10" key="1">
    <citation type="submission" date="2022-05" db="EMBL/GenBank/DDBJ databases">
        <authorList>
            <consortium name="Genoscope - CEA"/>
            <person name="William W."/>
        </authorList>
    </citation>
    <scope>NUCLEOTIDE SEQUENCE [LARGE SCALE GENOMIC DNA]</scope>
</reference>
<feature type="domain" description="Z-binding" evidence="6">
    <location>
        <begin position="242"/>
        <end position="306"/>
    </location>
</feature>
<feature type="compositionally biased region" description="Basic and acidic residues" evidence="5">
    <location>
        <begin position="438"/>
        <end position="449"/>
    </location>
</feature>
<evidence type="ECO:0000256" key="3">
    <source>
        <dbReference type="ARBA" id="ARBA00022833"/>
    </source>
</evidence>
<dbReference type="InterPro" id="IPR003604">
    <property type="entry name" value="Matrin/U1-like-C_Znf_C2H2"/>
</dbReference>
<dbReference type="InterPro" id="IPR027417">
    <property type="entry name" value="P-loop_NTPase"/>
</dbReference>
<dbReference type="InterPro" id="IPR036236">
    <property type="entry name" value="Znf_C2H2_sf"/>
</dbReference>
<dbReference type="Pfam" id="PF02295">
    <property type="entry name" value="z-alpha"/>
    <property type="match status" value="1"/>
</dbReference>
<dbReference type="PANTHER" id="PTHR14074:SF16">
    <property type="entry name" value="ANTIVIRAL INNATE IMMUNE RESPONSE RECEPTOR RIG-I"/>
    <property type="match status" value="1"/>
</dbReference>
<dbReference type="InterPro" id="IPR006935">
    <property type="entry name" value="Helicase/UvrB_N"/>
</dbReference>
<dbReference type="InterPro" id="IPR013087">
    <property type="entry name" value="Znf_C2H2_type"/>
</dbReference>
<gene>
    <name evidence="9" type="ORF">PEVE_00033245</name>
</gene>
<evidence type="ECO:0000256" key="1">
    <source>
        <dbReference type="ARBA" id="ARBA00022723"/>
    </source>
</evidence>
<keyword evidence="2" id="KW-0863">Zinc-finger</keyword>
<dbReference type="PROSITE" id="PS51192">
    <property type="entry name" value="HELICASE_ATP_BIND_1"/>
    <property type="match status" value="1"/>
</dbReference>
<dbReference type="EMBL" id="CALNXI010004927">
    <property type="protein sequence ID" value="CAH3196671.1"/>
    <property type="molecule type" value="Genomic_DNA"/>
</dbReference>
<dbReference type="Gene3D" id="1.10.10.10">
    <property type="entry name" value="Winged helix-like DNA-binding domain superfamily/Winged helix DNA-binding domain"/>
    <property type="match status" value="1"/>
</dbReference>
<feature type="region of interest" description="Disordered" evidence="5">
    <location>
        <begin position="161"/>
        <end position="205"/>
    </location>
</feature>
<dbReference type="Gene3D" id="3.30.160.60">
    <property type="entry name" value="Classic Zinc Finger"/>
    <property type="match status" value="2"/>
</dbReference>
<keyword evidence="1" id="KW-0479">Metal-binding</keyword>
<dbReference type="Gene3D" id="3.40.50.300">
    <property type="entry name" value="P-loop containing nucleotide triphosphate hydrolases"/>
    <property type="match status" value="2"/>
</dbReference>
<feature type="compositionally biased region" description="Low complexity" evidence="5">
    <location>
        <begin position="75"/>
        <end position="89"/>
    </location>
</feature>
<dbReference type="InterPro" id="IPR036390">
    <property type="entry name" value="WH_DNA-bd_sf"/>
</dbReference>
<feature type="domain" description="Helicase C-terminal" evidence="8">
    <location>
        <begin position="854"/>
        <end position="1022"/>
    </location>
</feature>
<organism evidence="9 10">
    <name type="scientific">Porites evermanni</name>
    <dbReference type="NCBI Taxonomy" id="104178"/>
    <lineage>
        <taxon>Eukaryota</taxon>
        <taxon>Metazoa</taxon>
        <taxon>Cnidaria</taxon>
        <taxon>Anthozoa</taxon>
        <taxon>Hexacorallia</taxon>
        <taxon>Scleractinia</taxon>
        <taxon>Fungiina</taxon>
        <taxon>Poritidae</taxon>
        <taxon>Porites</taxon>
    </lineage>
</organism>
<dbReference type="InterPro" id="IPR042371">
    <property type="entry name" value="Z_dom"/>
</dbReference>
<dbReference type="PROSITE" id="PS50139">
    <property type="entry name" value="Z_BINDING"/>
    <property type="match status" value="1"/>
</dbReference>
<keyword evidence="3" id="KW-0862">Zinc</keyword>
<dbReference type="Pfam" id="PF12874">
    <property type="entry name" value="zf-met"/>
    <property type="match status" value="1"/>
</dbReference>
<dbReference type="SUPFAM" id="SSF46785">
    <property type="entry name" value="Winged helix' DNA-binding domain"/>
    <property type="match status" value="1"/>
</dbReference>
<evidence type="ECO:0000259" key="8">
    <source>
        <dbReference type="PROSITE" id="PS51194"/>
    </source>
</evidence>
<evidence type="ECO:0000313" key="9">
    <source>
        <dbReference type="EMBL" id="CAH3196671.1"/>
    </source>
</evidence>
<dbReference type="Proteomes" id="UP001159427">
    <property type="component" value="Unassembled WGS sequence"/>
</dbReference>
<dbReference type="PROSITE" id="PS51194">
    <property type="entry name" value="HELICASE_CTER"/>
    <property type="match status" value="1"/>
</dbReference>
<feature type="compositionally biased region" description="Basic and acidic residues" evidence="5">
    <location>
        <begin position="181"/>
        <end position="198"/>
    </location>
</feature>
<accession>A0ABN8SZ95</accession>
<evidence type="ECO:0000256" key="4">
    <source>
        <dbReference type="ARBA" id="ARBA00022884"/>
    </source>
</evidence>
<sequence length="1022" mass="115592">MPESFRYDSNPSPKNGYHFATLMNGYSNGFNSGASLNGYRAEYNLNTTCNGFYSTLKSDTRPEKTVGHGRPKIPSQSSRIRSFSDSSSSNHYRAIYSRKAPEHKKTPVLPLHSEASVNTSDSSFTQEEMVNGVIWMRSSSRAMFDDRDLLCQSSVSPPASISHISSVGTVDQYQRNGRSRSFPESKQGTEHHFRERIPRPRTNPENCVRHFQVAGESKHESKFCFNGWNHNFFSPSETSLNDEPSLDDMKIIWLTLQNNGPMTSSEIMASVGPETKGQVNNCLYQLNRKGIVHISNGNPPLWNICQRCPHQSNGGPGVIGAERKQDKLFRLRGNYEDIPERPRRHSFNASENRPRKGTQAVDNLRPWVKTNGSFSSPGERNASHYCKLCRIPIISEAQFEEHLRSTKHQNKIAKINAVPYKKFCEYCKVHLNSESQAKEHFSSGRHEQTVAKSQKAPPKPHLPLITTSDEETLQSETKSKPYRYQFELYSKAMRTNAVFFLPSGSGNALVAALVIERMLMLNPSRQVIFLVDRVLLVLQQSDYLRKELAHVRMPDEDSSNSFNGTRPIRIGAVCGEMRKLEGNARVYEQDVLIITADCYRNHLNNGTLRFEDVSLIVLDEAHHCNKDHPYNVIIRDFYFREDDLLGHRPKVLGMTASPAGEISLDKTTKKLQRLLGNLGDAKLLTVTEWVEELEEKTSKASPECISTSYTHSEKKLMEILMEYITKAFNLAVRLSEMKDYKDIFQPSSGGLFSIDDIHPVLRVIDNIVCSRPESNALSSLLHFQLVCETVCALLECGEKIALNHLQELTVEGCPHGFHWAEKMGLDCSKIWMHLEAIMTQSASWDSEFDDFASGVDELIKLLLKSNWSGPCSWINGCVLVLVNRRRTARYLAQCLSNCRELLMNNVHTTCLVGYGHEPHEEVSELAILKQRELISQIGDGYCQVVVATNVSEEGLDLPGCQLVVVMNPSGSTQALEHMRSRSRLKDARFVSICRNDDQAKKIEDLLKREENMKRAARMINGM</sequence>
<dbReference type="InterPro" id="IPR001650">
    <property type="entry name" value="Helicase_C-like"/>
</dbReference>
<dbReference type="InterPro" id="IPR022755">
    <property type="entry name" value="Znf_C2H2_jaz"/>
</dbReference>
<protein>
    <submittedName>
        <fullName evidence="9">Uncharacterized protein</fullName>
    </submittedName>
</protein>
<evidence type="ECO:0000256" key="2">
    <source>
        <dbReference type="ARBA" id="ARBA00022771"/>
    </source>
</evidence>
<feature type="region of interest" description="Disordered" evidence="5">
    <location>
        <begin position="60"/>
        <end position="91"/>
    </location>
</feature>
<feature type="region of interest" description="Disordered" evidence="5">
    <location>
        <begin position="339"/>
        <end position="359"/>
    </location>
</feature>
<dbReference type="PANTHER" id="PTHR14074">
    <property type="entry name" value="HELICASE WITH DEATH DOMAIN-RELATED"/>
    <property type="match status" value="1"/>
</dbReference>
<dbReference type="Pfam" id="PF00271">
    <property type="entry name" value="Helicase_C"/>
    <property type="match status" value="1"/>
</dbReference>
<dbReference type="SUPFAM" id="SSF57667">
    <property type="entry name" value="beta-beta-alpha zinc fingers"/>
    <property type="match status" value="2"/>
</dbReference>
<dbReference type="SMART" id="SM00490">
    <property type="entry name" value="HELICc"/>
    <property type="match status" value="1"/>
</dbReference>
<dbReference type="SMART" id="SM00451">
    <property type="entry name" value="ZnF_U1"/>
    <property type="match status" value="2"/>
</dbReference>
<dbReference type="Pfam" id="PF04851">
    <property type="entry name" value="ResIII"/>
    <property type="match status" value="1"/>
</dbReference>
<name>A0ABN8SZ95_9CNID</name>
<evidence type="ECO:0000256" key="5">
    <source>
        <dbReference type="SAM" id="MobiDB-lite"/>
    </source>
</evidence>
<dbReference type="Pfam" id="PF12171">
    <property type="entry name" value="zf-C2H2_jaz"/>
    <property type="match status" value="1"/>
</dbReference>
<feature type="domain" description="Helicase ATP-binding" evidence="7">
    <location>
        <begin position="488"/>
        <end position="676"/>
    </location>
</feature>
<feature type="region of interest" description="Disordered" evidence="5">
    <location>
        <begin position="438"/>
        <end position="473"/>
    </location>
</feature>
<feature type="compositionally biased region" description="Polar residues" evidence="5">
    <location>
        <begin position="161"/>
        <end position="176"/>
    </location>
</feature>
<dbReference type="InterPro" id="IPR051363">
    <property type="entry name" value="RLR_Helicase"/>
</dbReference>
<dbReference type="SMART" id="SM00487">
    <property type="entry name" value="DEXDc"/>
    <property type="match status" value="1"/>
</dbReference>
<evidence type="ECO:0000313" key="10">
    <source>
        <dbReference type="Proteomes" id="UP001159427"/>
    </source>
</evidence>
<keyword evidence="10" id="KW-1185">Reference proteome</keyword>
<dbReference type="InterPro" id="IPR014001">
    <property type="entry name" value="Helicase_ATP-bd"/>
</dbReference>
<comment type="caution">
    <text evidence="9">The sequence shown here is derived from an EMBL/GenBank/DDBJ whole genome shotgun (WGS) entry which is preliminary data.</text>
</comment>